<dbReference type="RefSeq" id="WP_181931341.1">
    <property type="nucleotide sequence ID" value="NZ_CP054698.1"/>
</dbReference>
<evidence type="ECO:0000256" key="1">
    <source>
        <dbReference type="SAM" id="Phobius"/>
    </source>
</evidence>
<dbReference type="EMBL" id="CP054698">
    <property type="protein sequence ID" value="QMS88144.1"/>
    <property type="molecule type" value="Genomic_DNA"/>
</dbReference>
<dbReference type="KEGG" id="ned:HUN01_11265"/>
<keyword evidence="1" id="KW-0812">Transmembrane</keyword>
<keyword evidence="1" id="KW-0472">Membrane</keyword>
<protein>
    <submittedName>
        <fullName evidence="2">Phage holin family protein</fullName>
    </submittedName>
</protein>
<feature type="transmembrane region" description="Helical" evidence="1">
    <location>
        <begin position="31"/>
        <end position="49"/>
    </location>
</feature>
<dbReference type="Pfam" id="PF04020">
    <property type="entry name" value="Phage_holin_4_2"/>
    <property type="match status" value="1"/>
</dbReference>
<dbReference type="AlphaFoldDB" id="A0A7D7QJ85"/>
<dbReference type="PANTHER" id="PTHR37309">
    <property type="entry name" value="SLR0284 PROTEIN"/>
    <property type="match status" value="1"/>
</dbReference>
<name>A0A7D7QJ85_9NOSO</name>
<proteinExistence type="predicted"/>
<organism evidence="2 3">
    <name type="scientific">Nostoc edaphicum CCNP1411</name>
    <dbReference type="NCBI Taxonomy" id="1472755"/>
    <lineage>
        <taxon>Bacteria</taxon>
        <taxon>Bacillati</taxon>
        <taxon>Cyanobacteriota</taxon>
        <taxon>Cyanophyceae</taxon>
        <taxon>Nostocales</taxon>
        <taxon>Nostocaceae</taxon>
        <taxon>Nostoc</taxon>
    </lineage>
</organism>
<feature type="transmembrane region" description="Helical" evidence="1">
    <location>
        <begin position="88"/>
        <end position="113"/>
    </location>
</feature>
<dbReference type="Proteomes" id="UP000514713">
    <property type="component" value="Chromosome"/>
</dbReference>
<evidence type="ECO:0000313" key="3">
    <source>
        <dbReference type="Proteomes" id="UP000514713"/>
    </source>
</evidence>
<accession>A0A7D7QJ85</accession>
<dbReference type="PANTHER" id="PTHR37309:SF1">
    <property type="entry name" value="SLR0284 PROTEIN"/>
    <property type="match status" value="1"/>
</dbReference>
<keyword evidence="1" id="KW-1133">Transmembrane helix</keyword>
<keyword evidence="3" id="KW-1185">Reference proteome</keyword>
<dbReference type="InterPro" id="IPR007165">
    <property type="entry name" value="Phage_holin_4_2"/>
</dbReference>
<gene>
    <name evidence="2" type="ORF">HUN01_11265</name>
</gene>
<feature type="transmembrane region" description="Helical" evidence="1">
    <location>
        <begin position="56"/>
        <end position="82"/>
    </location>
</feature>
<evidence type="ECO:0000313" key="2">
    <source>
        <dbReference type="EMBL" id="QMS88144.1"/>
    </source>
</evidence>
<reference evidence="3" key="1">
    <citation type="submission" date="2020-06" db="EMBL/GenBank/DDBJ databases">
        <title>Nostoc edaphicum CCNP1411 genome.</title>
        <authorList>
            <person name="Fidor A."/>
            <person name="Grabski M."/>
            <person name="Gawor J."/>
            <person name="Gromadka R."/>
            <person name="Wegrzyn G."/>
            <person name="Mazur-Marzec H."/>
        </authorList>
    </citation>
    <scope>NUCLEOTIDE SEQUENCE [LARGE SCALE GENOMIC DNA]</scope>
    <source>
        <strain evidence="3">CCNP1411</strain>
    </source>
</reference>
<sequence>MLIVNFLLTWLVGALSLLLTAYFVPGFEFNAFSTAAVAALILGLVNAIVRPFLVILTFPLTIITLGLFLFVVNALMLLLVGFLVPGFIVAGFLPALLGSVVLTIVSTVLGLLVRNVT</sequence>